<gene>
    <name evidence="2" type="ORF">MUK42_07964</name>
</gene>
<organism evidence="2 3">
    <name type="scientific">Musa troglodytarum</name>
    <name type="common">fe'i banana</name>
    <dbReference type="NCBI Taxonomy" id="320322"/>
    <lineage>
        <taxon>Eukaryota</taxon>
        <taxon>Viridiplantae</taxon>
        <taxon>Streptophyta</taxon>
        <taxon>Embryophyta</taxon>
        <taxon>Tracheophyta</taxon>
        <taxon>Spermatophyta</taxon>
        <taxon>Magnoliopsida</taxon>
        <taxon>Liliopsida</taxon>
        <taxon>Zingiberales</taxon>
        <taxon>Musaceae</taxon>
        <taxon>Musa</taxon>
    </lineage>
</organism>
<dbReference type="Proteomes" id="UP001055439">
    <property type="component" value="Chromosome 2"/>
</dbReference>
<evidence type="ECO:0000313" key="2">
    <source>
        <dbReference type="EMBL" id="URD85011.1"/>
    </source>
</evidence>
<dbReference type="EMBL" id="CP097504">
    <property type="protein sequence ID" value="URD85011.1"/>
    <property type="molecule type" value="Genomic_DNA"/>
</dbReference>
<keyword evidence="3" id="KW-1185">Reference proteome</keyword>
<keyword evidence="1" id="KW-0732">Signal</keyword>
<reference evidence="2" key="1">
    <citation type="submission" date="2022-05" db="EMBL/GenBank/DDBJ databases">
        <title>The Musa troglodytarum L. genome provides insights into the mechanism of non-climacteric behaviour and enrichment of carotenoids.</title>
        <authorList>
            <person name="Wang J."/>
        </authorList>
    </citation>
    <scope>NUCLEOTIDE SEQUENCE</scope>
    <source>
        <tissue evidence="2">Leaf</tissue>
    </source>
</reference>
<accession>A0A9E7EYW2</accession>
<name>A0A9E7EYW2_9LILI</name>
<evidence type="ECO:0000256" key="1">
    <source>
        <dbReference type="SAM" id="SignalP"/>
    </source>
</evidence>
<feature type="chain" id="PRO_5039022238" evidence="1">
    <location>
        <begin position="23"/>
        <end position="45"/>
    </location>
</feature>
<feature type="signal peptide" evidence="1">
    <location>
        <begin position="1"/>
        <end position="22"/>
    </location>
</feature>
<sequence>MSFLVYLFGEIVFQLAVLRSTALDLPCAIYIRHGLCSLLFSTFVD</sequence>
<dbReference type="AlphaFoldDB" id="A0A9E7EYW2"/>
<evidence type="ECO:0000313" key="3">
    <source>
        <dbReference type="Proteomes" id="UP001055439"/>
    </source>
</evidence>
<proteinExistence type="predicted"/>
<protein>
    <submittedName>
        <fullName evidence="2">Uncharacterized protein</fullName>
    </submittedName>
</protein>